<dbReference type="AlphaFoldDB" id="A0A182NJZ6"/>
<reference evidence="3" key="1">
    <citation type="submission" date="2013-03" db="EMBL/GenBank/DDBJ databases">
        <title>The Genome Sequence of Anopheles dirus WRAIR2.</title>
        <authorList>
            <consortium name="The Broad Institute Genomics Platform"/>
            <person name="Neafsey D.E."/>
            <person name="Walton C."/>
            <person name="Walker B."/>
            <person name="Young S.K."/>
            <person name="Zeng Q."/>
            <person name="Gargeya S."/>
            <person name="Fitzgerald M."/>
            <person name="Haas B."/>
            <person name="Abouelleil A."/>
            <person name="Allen A.W."/>
            <person name="Alvarado L."/>
            <person name="Arachchi H.M."/>
            <person name="Berlin A.M."/>
            <person name="Chapman S.B."/>
            <person name="Gainer-Dewar J."/>
            <person name="Goldberg J."/>
            <person name="Griggs A."/>
            <person name="Gujja S."/>
            <person name="Hansen M."/>
            <person name="Howarth C."/>
            <person name="Imamovic A."/>
            <person name="Ireland A."/>
            <person name="Larimer J."/>
            <person name="McCowan C."/>
            <person name="Murphy C."/>
            <person name="Pearson M."/>
            <person name="Poon T.W."/>
            <person name="Priest M."/>
            <person name="Roberts A."/>
            <person name="Saif S."/>
            <person name="Shea T."/>
            <person name="Sisk P."/>
            <person name="Sykes S."/>
            <person name="Wortman J."/>
            <person name="Nusbaum C."/>
            <person name="Birren B."/>
        </authorList>
    </citation>
    <scope>NUCLEOTIDE SEQUENCE [LARGE SCALE GENOMIC DNA]</scope>
    <source>
        <strain evidence="3">WRAIR2</strain>
    </source>
</reference>
<dbReference type="EnsemblMetazoa" id="ADIR007976-RA">
    <property type="protein sequence ID" value="ADIR007976-PA"/>
    <property type="gene ID" value="ADIR007976"/>
</dbReference>
<evidence type="ECO:0000256" key="1">
    <source>
        <dbReference type="SAM" id="SignalP"/>
    </source>
</evidence>
<accession>A0A182NJZ6</accession>
<feature type="chain" id="PRO_5008130128" description="Secreted protein" evidence="1">
    <location>
        <begin position="23"/>
        <end position="104"/>
    </location>
</feature>
<keyword evidence="1" id="KW-0732">Signal</keyword>
<protein>
    <recommendedName>
        <fullName evidence="4">Secreted protein</fullName>
    </recommendedName>
</protein>
<reference evidence="2" key="2">
    <citation type="submission" date="2020-05" db="UniProtKB">
        <authorList>
            <consortium name="EnsemblMetazoa"/>
        </authorList>
    </citation>
    <scope>IDENTIFICATION</scope>
    <source>
        <strain evidence="2">WRAIR2</strain>
    </source>
</reference>
<feature type="signal peptide" evidence="1">
    <location>
        <begin position="1"/>
        <end position="22"/>
    </location>
</feature>
<dbReference type="VEuPathDB" id="VectorBase:ADIR007976"/>
<proteinExistence type="predicted"/>
<keyword evidence="3" id="KW-1185">Reference proteome</keyword>
<name>A0A182NJZ6_9DIPT</name>
<organism evidence="2 3">
    <name type="scientific">Anopheles dirus</name>
    <dbReference type="NCBI Taxonomy" id="7168"/>
    <lineage>
        <taxon>Eukaryota</taxon>
        <taxon>Metazoa</taxon>
        <taxon>Ecdysozoa</taxon>
        <taxon>Arthropoda</taxon>
        <taxon>Hexapoda</taxon>
        <taxon>Insecta</taxon>
        <taxon>Pterygota</taxon>
        <taxon>Neoptera</taxon>
        <taxon>Endopterygota</taxon>
        <taxon>Diptera</taxon>
        <taxon>Nematocera</taxon>
        <taxon>Culicoidea</taxon>
        <taxon>Culicidae</taxon>
        <taxon>Anophelinae</taxon>
        <taxon>Anopheles</taxon>
    </lineage>
</organism>
<dbReference type="Proteomes" id="UP000075884">
    <property type="component" value="Unassembled WGS sequence"/>
</dbReference>
<evidence type="ECO:0000313" key="3">
    <source>
        <dbReference type="Proteomes" id="UP000075884"/>
    </source>
</evidence>
<evidence type="ECO:0008006" key="4">
    <source>
        <dbReference type="Google" id="ProtNLM"/>
    </source>
</evidence>
<evidence type="ECO:0000313" key="2">
    <source>
        <dbReference type="EnsemblMetazoa" id="ADIR007976-PA"/>
    </source>
</evidence>
<sequence length="104" mass="11700">MAGSIDHILIFLHTCHLYCSTAIDWLTGLCRNGAERIDAVWQHVLLWYRRSVHRNLKCSTPRTAPATGYESHQTLHGHADASDRVLDDGSMHGNGKFFAATIRK</sequence>